<dbReference type="AlphaFoldDB" id="A0A4C1VFX4"/>
<dbReference type="Proteomes" id="UP000299102">
    <property type="component" value="Unassembled WGS sequence"/>
</dbReference>
<name>A0A4C1VFX4_EUMVA</name>
<evidence type="ECO:0000313" key="2">
    <source>
        <dbReference type="Proteomes" id="UP000299102"/>
    </source>
</evidence>
<protein>
    <submittedName>
        <fullName evidence="1">Uncharacterized protein</fullName>
    </submittedName>
</protein>
<comment type="caution">
    <text evidence="1">The sequence shown here is derived from an EMBL/GenBank/DDBJ whole genome shotgun (WGS) entry which is preliminary data.</text>
</comment>
<dbReference type="EMBL" id="BGZK01000325">
    <property type="protein sequence ID" value="GBP36894.1"/>
    <property type="molecule type" value="Genomic_DNA"/>
</dbReference>
<reference evidence="1 2" key="1">
    <citation type="journal article" date="2019" name="Commun. Biol.">
        <title>The bagworm genome reveals a unique fibroin gene that provides high tensile strength.</title>
        <authorList>
            <person name="Kono N."/>
            <person name="Nakamura H."/>
            <person name="Ohtoshi R."/>
            <person name="Tomita M."/>
            <person name="Numata K."/>
            <person name="Arakawa K."/>
        </authorList>
    </citation>
    <scope>NUCLEOTIDE SEQUENCE [LARGE SCALE GENOMIC DNA]</scope>
</reference>
<evidence type="ECO:0000313" key="1">
    <source>
        <dbReference type="EMBL" id="GBP36894.1"/>
    </source>
</evidence>
<proteinExistence type="predicted"/>
<sequence length="99" mass="11129">MNSYENDPTTIFSSKNNMITREKHGKELSTNANTLLGYCLIISAVIHNFDKEIGSIFSFEVKEIKKITLSFKGGVMSGTDNSLKDSRFAFPLRIMFKIG</sequence>
<gene>
    <name evidence="1" type="ORF">EVAR_23196_1</name>
</gene>
<keyword evidence="2" id="KW-1185">Reference proteome</keyword>
<organism evidence="1 2">
    <name type="scientific">Eumeta variegata</name>
    <name type="common">Bagworm moth</name>
    <name type="synonym">Eumeta japonica</name>
    <dbReference type="NCBI Taxonomy" id="151549"/>
    <lineage>
        <taxon>Eukaryota</taxon>
        <taxon>Metazoa</taxon>
        <taxon>Ecdysozoa</taxon>
        <taxon>Arthropoda</taxon>
        <taxon>Hexapoda</taxon>
        <taxon>Insecta</taxon>
        <taxon>Pterygota</taxon>
        <taxon>Neoptera</taxon>
        <taxon>Endopterygota</taxon>
        <taxon>Lepidoptera</taxon>
        <taxon>Glossata</taxon>
        <taxon>Ditrysia</taxon>
        <taxon>Tineoidea</taxon>
        <taxon>Psychidae</taxon>
        <taxon>Oiketicinae</taxon>
        <taxon>Eumeta</taxon>
    </lineage>
</organism>
<accession>A0A4C1VFX4</accession>